<protein>
    <submittedName>
        <fullName evidence="1">Uncharacterized protein</fullName>
    </submittedName>
</protein>
<evidence type="ECO:0000313" key="2">
    <source>
        <dbReference type="Proteomes" id="UP001157502"/>
    </source>
</evidence>
<comment type="caution">
    <text evidence="1">The sequence shown here is derived from an EMBL/GenBank/DDBJ whole genome shotgun (WGS) entry which is preliminary data.</text>
</comment>
<accession>A0ACC2F6R2</accession>
<sequence length="118" mass="13130">MEVQGAKIPRRWRPDSDIPLWGRWQRRAPSLSNFPPRVSLYFLRSTSDGTARHLRGRSPSPTPTNPPPASTIKHASCIHRLSSPPTPTLGWVPLCQVYNPPHTPPRSPLRQGGSQGRG</sequence>
<name>A0ACC2F6R2_DALPE</name>
<organism evidence="1 2">
    <name type="scientific">Dallia pectoralis</name>
    <name type="common">Alaska blackfish</name>
    <dbReference type="NCBI Taxonomy" id="75939"/>
    <lineage>
        <taxon>Eukaryota</taxon>
        <taxon>Metazoa</taxon>
        <taxon>Chordata</taxon>
        <taxon>Craniata</taxon>
        <taxon>Vertebrata</taxon>
        <taxon>Euteleostomi</taxon>
        <taxon>Actinopterygii</taxon>
        <taxon>Neopterygii</taxon>
        <taxon>Teleostei</taxon>
        <taxon>Protacanthopterygii</taxon>
        <taxon>Esociformes</taxon>
        <taxon>Umbridae</taxon>
        <taxon>Dallia</taxon>
    </lineage>
</organism>
<dbReference type="EMBL" id="CM055760">
    <property type="protein sequence ID" value="KAJ7987002.1"/>
    <property type="molecule type" value="Genomic_DNA"/>
</dbReference>
<gene>
    <name evidence="1" type="ORF">DPEC_G00334240</name>
</gene>
<keyword evidence="2" id="KW-1185">Reference proteome</keyword>
<reference evidence="1" key="1">
    <citation type="submission" date="2021-05" db="EMBL/GenBank/DDBJ databases">
        <authorList>
            <person name="Pan Q."/>
            <person name="Jouanno E."/>
            <person name="Zahm M."/>
            <person name="Klopp C."/>
            <person name="Cabau C."/>
            <person name="Louis A."/>
            <person name="Berthelot C."/>
            <person name="Parey E."/>
            <person name="Roest Crollius H."/>
            <person name="Montfort J."/>
            <person name="Robinson-Rechavi M."/>
            <person name="Bouchez O."/>
            <person name="Lampietro C."/>
            <person name="Lopez Roques C."/>
            <person name="Donnadieu C."/>
            <person name="Postlethwait J."/>
            <person name="Bobe J."/>
            <person name="Dillon D."/>
            <person name="Chandos A."/>
            <person name="von Hippel F."/>
            <person name="Guiguen Y."/>
        </authorList>
    </citation>
    <scope>NUCLEOTIDE SEQUENCE</scope>
    <source>
        <strain evidence="1">YG-Jan2019</strain>
    </source>
</reference>
<evidence type="ECO:0000313" key="1">
    <source>
        <dbReference type="EMBL" id="KAJ7987002.1"/>
    </source>
</evidence>
<dbReference type="Proteomes" id="UP001157502">
    <property type="component" value="Chromosome 33"/>
</dbReference>
<proteinExistence type="predicted"/>